<organism evidence="2 3">
    <name type="scientific">Cladophialophora chaetospira</name>
    <dbReference type="NCBI Taxonomy" id="386627"/>
    <lineage>
        <taxon>Eukaryota</taxon>
        <taxon>Fungi</taxon>
        <taxon>Dikarya</taxon>
        <taxon>Ascomycota</taxon>
        <taxon>Pezizomycotina</taxon>
        <taxon>Eurotiomycetes</taxon>
        <taxon>Chaetothyriomycetidae</taxon>
        <taxon>Chaetothyriales</taxon>
        <taxon>Herpotrichiellaceae</taxon>
        <taxon>Cladophialophora</taxon>
    </lineage>
</organism>
<evidence type="ECO:0000313" key="3">
    <source>
        <dbReference type="Proteomes" id="UP001172673"/>
    </source>
</evidence>
<feature type="compositionally biased region" description="Low complexity" evidence="1">
    <location>
        <begin position="61"/>
        <end position="75"/>
    </location>
</feature>
<feature type="compositionally biased region" description="Acidic residues" evidence="1">
    <location>
        <begin position="324"/>
        <end position="333"/>
    </location>
</feature>
<comment type="caution">
    <text evidence="2">The sequence shown here is derived from an EMBL/GenBank/DDBJ whole genome shotgun (WGS) entry which is preliminary data.</text>
</comment>
<feature type="compositionally biased region" description="Gly residues" evidence="1">
    <location>
        <begin position="361"/>
        <end position="371"/>
    </location>
</feature>
<keyword evidence="3" id="KW-1185">Reference proteome</keyword>
<accession>A0AA38XFB8</accession>
<feature type="compositionally biased region" description="Acidic residues" evidence="1">
    <location>
        <begin position="186"/>
        <end position="207"/>
    </location>
</feature>
<feature type="region of interest" description="Disordered" evidence="1">
    <location>
        <begin position="360"/>
        <end position="380"/>
    </location>
</feature>
<evidence type="ECO:0000313" key="2">
    <source>
        <dbReference type="EMBL" id="KAJ9612389.1"/>
    </source>
</evidence>
<feature type="region of interest" description="Disordered" evidence="1">
    <location>
        <begin position="1"/>
        <end position="120"/>
    </location>
</feature>
<feature type="compositionally biased region" description="Basic and acidic residues" evidence="1">
    <location>
        <begin position="249"/>
        <end position="269"/>
    </location>
</feature>
<name>A0AA38XFB8_9EURO</name>
<protein>
    <submittedName>
        <fullName evidence="2">Uncharacterized protein</fullName>
    </submittedName>
</protein>
<dbReference type="Proteomes" id="UP001172673">
    <property type="component" value="Unassembled WGS sequence"/>
</dbReference>
<feature type="compositionally biased region" description="Polar residues" evidence="1">
    <location>
        <begin position="274"/>
        <end position="285"/>
    </location>
</feature>
<sequence length="380" mass="41395">MPLPPQSRDPIDYSPATSSFLSSTSNPTVSGPVRRNLFSTHLSRRPASGAQPPQLDGPSEQHASQSHSYTHQQQHGTDMRRLQTHRRSASTPSLSPSPPRLSPFHNAPNDSSNAAYIPPPIPLLSPQRAALADGYDPTISPNRPLSPRSSAALFPNQSIIALNPLTGRPVLPKLPALPARLRLTDSDDEMNDEPDEDEGEEDDEEIEIHDPHAAQGEDFSDDDEFHNPTLQAYTRRRGARGPPHPNPYSHEHGGHHDPSSPAPRAEHTDAGALPTSQTISATSPLHSRARIERLLSEMMTRQRLRANASTKAPVPSSSTVPIPVEDEDDEEATEEKEELMGLIMGSLRKEVARAEEEGWMYGDGVGSGGMVGRDELGVYD</sequence>
<feature type="compositionally biased region" description="Low complexity" evidence="1">
    <location>
        <begin position="14"/>
        <end position="30"/>
    </location>
</feature>
<feature type="region of interest" description="Disordered" evidence="1">
    <location>
        <begin position="181"/>
        <end position="288"/>
    </location>
</feature>
<dbReference type="EMBL" id="JAPDRK010000005">
    <property type="protein sequence ID" value="KAJ9612389.1"/>
    <property type="molecule type" value="Genomic_DNA"/>
</dbReference>
<proteinExistence type="predicted"/>
<dbReference type="AlphaFoldDB" id="A0AA38XFB8"/>
<reference evidence="2" key="1">
    <citation type="submission" date="2022-10" db="EMBL/GenBank/DDBJ databases">
        <title>Culturing micro-colonial fungi from biological soil crusts in the Mojave desert and describing Neophaeococcomyces mojavensis, and introducing the new genera and species Taxawa tesnikishii.</title>
        <authorList>
            <person name="Kurbessoian T."/>
            <person name="Stajich J.E."/>
        </authorList>
    </citation>
    <scope>NUCLEOTIDE SEQUENCE</scope>
    <source>
        <strain evidence="2">TK_41</strain>
    </source>
</reference>
<feature type="compositionally biased region" description="Low complexity" evidence="1">
    <location>
        <begin position="313"/>
        <end position="323"/>
    </location>
</feature>
<evidence type="ECO:0000256" key="1">
    <source>
        <dbReference type="SAM" id="MobiDB-lite"/>
    </source>
</evidence>
<gene>
    <name evidence="2" type="ORF">H2200_003986</name>
</gene>
<feature type="region of interest" description="Disordered" evidence="1">
    <location>
        <begin position="305"/>
        <end position="333"/>
    </location>
</feature>